<protein>
    <submittedName>
        <fullName evidence="6">NADP-dependent oxidoreductase domain-containing protein</fullName>
    </submittedName>
</protein>
<dbReference type="SUPFAM" id="SSF55347">
    <property type="entry name" value="Glyceraldehyde-3-phosphate dehydrogenase-like, C-terminal domain"/>
    <property type="match status" value="1"/>
</dbReference>
<dbReference type="Gene3D" id="3.30.360.10">
    <property type="entry name" value="Dihydrodipicolinate Reductase, domain 2"/>
    <property type="match status" value="1"/>
</dbReference>
<dbReference type="GeneID" id="98157829"/>
<dbReference type="Proteomes" id="UP001610444">
    <property type="component" value="Unassembled WGS sequence"/>
</dbReference>
<dbReference type="InterPro" id="IPR036812">
    <property type="entry name" value="NAD(P)_OxRdtase_dom_sf"/>
</dbReference>
<dbReference type="Pfam" id="PF01408">
    <property type="entry name" value="GFO_IDH_MocA"/>
    <property type="match status" value="1"/>
</dbReference>
<dbReference type="InterPro" id="IPR000683">
    <property type="entry name" value="Gfo/Idh/MocA-like_OxRdtase_N"/>
</dbReference>
<evidence type="ECO:0000259" key="5">
    <source>
        <dbReference type="Pfam" id="PF22725"/>
    </source>
</evidence>
<evidence type="ECO:0000313" key="6">
    <source>
        <dbReference type="EMBL" id="KAL2857632.1"/>
    </source>
</evidence>
<dbReference type="Pfam" id="PF22725">
    <property type="entry name" value="GFO_IDH_MocA_C3"/>
    <property type="match status" value="1"/>
</dbReference>
<dbReference type="Pfam" id="PF00248">
    <property type="entry name" value="Aldo_ket_red"/>
    <property type="match status" value="1"/>
</dbReference>
<dbReference type="PANTHER" id="PTHR11732">
    <property type="entry name" value="ALDO/KETO REDUCTASE"/>
    <property type="match status" value="1"/>
</dbReference>
<comment type="caution">
    <text evidence="6">The sequence shown here is derived from an EMBL/GenBank/DDBJ whole genome shotgun (WGS) entry which is preliminary data.</text>
</comment>
<proteinExistence type="inferred from homology"/>
<sequence length="589" mass="64981">MFALSTAEVFIRGYSIALVSLGYQGYRSHFLSLSNSLLITVVAMCDTNLVVLESFSLSLGSFPTYTSLPQLLQHHTLDFAIISMPHGAHMECITALVAKGVAVLKEKPVAGCMEELLPLVGRVAAVEASLALNITNLEETWRASSGVGVMEDLGCHMLDILVWLFGLPTLVMAHQVSSVRPWQRYSGDNVCDILIDWGTNCIGHVRLSRVTHQSSQYISVSGTDGTLTLGGHDITQYDTQGLIYSMAQEFGDWVSRRKPDFSTLLANVAHTVSVVEVIKKSLVTRQVHPLLYSSSRPPPASHPVASFSTTSPPRTRKRFFHLNTGALIPAVGLGTRGARPLSAGYRYIDTSQSSKNEHEIARAIKDSGSVDVSLSALGMDYVDLYLMHWPVSINYSDPNSTLSGWDYIDTWYARNLGVSNFSIANLQRLLSDPSCKVIPAVNQVELHPYWPSRRLLSYCSNHGIHCTAYSPLGSANSPLVSEQSLLDISLTRKRSPRQVLYALSLSLPLFYVHARLTNLTNSFRLMWGIQRGTSVIPKSVNAARIKDNFQLDGWELSRDEMDLLDGCTTRFKSCSGDWLPGNLFFEDGD</sequence>
<evidence type="ECO:0000256" key="2">
    <source>
        <dbReference type="ARBA" id="ARBA00023002"/>
    </source>
</evidence>
<dbReference type="SUPFAM" id="SSF51735">
    <property type="entry name" value="NAD(P)-binding Rossmann-fold domains"/>
    <property type="match status" value="1"/>
</dbReference>
<evidence type="ECO:0000259" key="3">
    <source>
        <dbReference type="Pfam" id="PF00248"/>
    </source>
</evidence>
<feature type="domain" description="Gfo/Idh/MocA-like oxidoreductase N-terminal" evidence="4">
    <location>
        <begin position="17"/>
        <end position="117"/>
    </location>
</feature>
<dbReference type="InterPro" id="IPR020471">
    <property type="entry name" value="AKR"/>
</dbReference>
<feature type="domain" description="NADP-dependent oxidoreductase" evidence="3">
    <location>
        <begin position="369"/>
        <end position="567"/>
    </location>
</feature>
<evidence type="ECO:0000259" key="4">
    <source>
        <dbReference type="Pfam" id="PF01408"/>
    </source>
</evidence>
<dbReference type="InterPro" id="IPR023210">
    <property type="entry name" value="NADP_OxRdtase_dom"/>
</dbReference>
<feature type="domain" description="GFO/IDH/MocA-like oxidoreductase" evidence="5">
    <location>
        <begin position="120"/>
        <end position="227"/>
    </location>
</feature>
<comment type="similarity">
    <text evidence="1">Belongs to the Gfo/Idh/MocA family.</text>
</comment>
<keyword evidence="7" id="KW-1185">Reference proteome</keyword>
<dbReference type="InterPro" id="IPR036291">
    <property type="entry name" value="NAD(P)-bd_dom_sf"/>
</dbReference>
<accession>A0ABR4KZH0</accession>
<organism evidence="6 7">
    <name type="scientific">Aspergillus pseudodeflectus</name>
    <dbReference type="NCBI Taxonomy" id="176178"/>
    <lineage>
        <taxon>Eukaryota</taxon>
        <taxon>Fungi</taxon>
        <taxon>Dikarya</taxon>
        <taxon>Ascomycota</taxon>
        <taxon>Pezizomycotina</taxon>
        <taxon>Eurotiomycetes</taxon>
        <taxon>Eurotiomycetidae</taxon>
        <taxon>Eurotiales</taxon>
        <taxon>Aspergillaceae</taxon>
        <taxon>Aspergillus</taxon>
        <taxon>Aspergillus subgen. Nidulantes</taxon>
    </lineage>
</organism>
<dbReference type="Gene3D" id="3.20.20.100">
    <property type="entry name" value="NADP-dependent oxidoreductase domain"/>
    <property type="match status" value="1"/>
</dbReference>
<reference evidence="6 7" key="1">
    <citation type="submission" date="2024-07" db="EMBL/GenBank/DDBJ databases">
        <title>Section-level genome sequencing and comparative genomics of Aspergillus sections Usti and Cavernicolus.</title>
        <authorList>
            <consortium name="Lawrence Berkeley National Laboratory"/>
            <person name="Nybo J.L."/>
            <person name="Vesth T.C."/>
            <person name="Theobald S."/>
            <person name="Frisvad J.C."/>
            <person name="Larsen T.O."/>
            <person name="Kjaerboelling I."/>
            <person name="Rothschild-Mancinelli K."/>
            <person name="Lyhne E.K."/>
            <person name="Kogle M.E."/>
            <person name="Barry K."/>
            <person name="Clum A."/>
            <person name="Na H."/>
            <person name="Ledsgaard L."/>
            <person name="Lin J."/>
            <person name="Lipzen A."/>
            <person name="Kuo A."/>
            <person name="Riley R."/>
            <person name="Mondo S."/>
            <person name="LaButti K."/>
            <person name="Haridas S."/>
            <person name="Pangalinan J."/>
            <person name="Salamov A.A."/>
            <person name="Simmons B.A."/>
            <person name="Magnuson J.K."/>
            <person name="Chen J."/>
            <person name="Drula E."/>
            <person name="Henrissat B."/>
            <person name="Wiebenga A."/>
            <person name="Lubbers R.J."/>
            <person name="Gomes A.C."/>
            <person name="Macurrencykelacurrency M.R."/>
            <person name="Stajich J."/>
            <person name="Grigoriev I.V."/>
            <person name="Mortensen U.H."/>
            <person name="De vries R.P."/>
            <person name="Baker S.E."/>
            <person name="Andersen M.R."/>
        </authorList>
    </citation>
    <scope>NUCLEOTIDE SEQUENCE [LARGE SCALE GENOMIC DNA]</scope>
    <source>
        <strain evidence="6 7">CBS 756.74</strain>
    </source>
</reference>
<dbReference type="RefSeq" id="XP_070903163.1">
    <property type="nucleotide sequence ID" value="XM_071042665.1"/>
</dbReference>
<evidence type="ECO:0000256" key="1">
    <source>
        <dbReference type="ARBA" id="ARBA00010928"/>
    </source>
</evidence>
<dbReference type="SUPFAM" id="SSF51430">
    <property type="entry name" value="NAD(P)-linked oxidoreductase"/>
    <property type="match status" value="1"/>
</dbReference>
<name>A0ABR4KZH0_9EURO</name>
<dbReference type="EMBL" id="JBFXLR010000006">
    <property type="protein sequence ID" value="KAL2857632.1"/>
    <property type="molecule type" value="Genomic_DNA"/>
</dbReference>
<keyword evidence="2" id="KW-0560">Oxidoreductase</keyword>
<evidence type="ECO:0000313" key="7">
    <source>
        <dbReference type="Proteomes" id="UP001610444"/>
    </source>
</evidence>
<dbReference type="InterPro" id="IPR055170">
    <property type="entry name" value="GFO_IDH_MocA-like_dom"/>
</dbReference>
<gene>
    <name evidence="6" type="ORF">BJX68DRAFT_253097</name>
</gene>
<dbReference type="Gene3D" id="3.40.50.720">
    <property type="entry name" value="NAD(P)-binding Rossmann-like Domain"/>
    <property type="match status" value="1"/>
</dbReference>